<evidence type="ECO:0000256" key="2">
    <source>
        <dbReference type="ARBA" id="ARBA00004990"/>
    </source>
</evidence>
<gene>
    <name evidence="19" type="primary">panC</name>
    <name evidence="19" type="synonym">cmk</name>
    <name evidence="17" type="synonym">panC/cmk</name>
    <name evidence="19" type="ORF">PL9214500344</name>
</gene>
<dbReference type="NCBIfam" id="TIGR00018">
    <property type="entry name" value="panC"/>
    <property type="match status" value="1"/>
</dbReference>
<dbReference type="SUPFAM" id="SSF52540">
    <property type="entry name" value="P-loop containing nucleoside triphosphate hydrolases"/>
    <property type="match status" value="1"/>
</dbReference>
<evidence type="ECO:0000256" key="9">
    <source>
        <dbReference type="ARBA" id="ARBA00022741"/>
    </source>
</evidence>
<feature type="domain" description="Cytidylate kinase" evidence="18">
    <location>
        <begin position="290"/>
        <end position="504"/>
    </location>
</feature>
<dbReference type="GO" id="GO:0006220">
    <property type="term" value="P:pyrimidine nucleotide metabolic process"/>
    <property type="evidence" value="ECO:0007669"/>
    <property type="project" value="UniProtKB-UniRule"/>
</dbReference>
<dbReference type="GO" id="GO:0005829">
    <property type="term" value="C:cytosol"/>
    <property type="evidence" value="ECO:0007669"/>
    <property type="project" value="TreeGrafter"/>
</dbReference>
<dbReference type="GO" id="GO:0015940">
    <property type="term" value="P:pantothenate biosynthetic process"/>
    <property type="evidence" value="ECO:0007669"/>
    <property type="project" value="UniProtKB-UniRule"/>
</dbReference>
<dbReference type="InterPro" id="IPR027417">
    <property type="entry name" value="P-loop_NTPase"/>
</dbReference>
<dbReference type="GO" id="GO:0004592">
    <property type="term" value="F:pantoate-beta-alanine ligase activity"/>
    <property type="evidence" value="ECO:0007669"/>
    <property type="project" value="UniProtKB-UniRule"/>
</dbReference>
<proteinExistence type="inferred from homology"/>
<keyword evidence="10 17" id="KW-0418">Kinase</keyword>
<evidence type="ECO:0000256" key="17">
    <source>
        <dbReference type="HAMAP-Rule" id="MF_01349"/>
    </source>
</evidence>
<evidence type="ECO:0000256" key="7">
    <source>
        <dbReference type="ARBA" id="ARBA00022655"/>
    </source>
</evidence>
<keyword evidence="9 17" id="KW-0547">Nucleotide-binding</keyword>
<dbReference type="InterPro" id="IPR004821">
    <property type="entry name" value="Cyt_trans-like"/>
</dbReference>
<dbReference type="InterPro" id="IPR003721">
    <property type="entry name" value="Pantoate_ligase"/>
</dbReference>
<dbReference type="GO" id="GO:0036430">
    <property type="term" value="F:CMP kinase activity"/>
    <property type="evidence" value="ECO:0007669"/>
    <property type="project" value="RHEA"/>
</dbReference>
<dbReference type="NCBIfam" id="NF010004">
    <property type="entry name" value="PRK13477.1"/>
    <property type="match status" value="1"/>
</dbReference>
<dbReference type="HAMAP" id="MF_01349">
    <property type="entry name" value="PanCY"/>
    <property type="match status" value="1"/>
</dbReference>
<dbReference type="InterPro" id="IPR014729">
    <property type="entry name" value="Rossmann-like_a/b/a_fold"/>
</dbReference>
<accession>A0A1J1LND6</accession>
<comment type="similarity">
    <text evidence="4">Belongs to the cytidylate kinase family. Type 1 subfamily.</text>
</comment>
<dbReference type="InterPro" id="IPR042176">
    <property type="entry name" value="Pantoate_ligase_C"/>
</dbReference>
<dbReference type="FunFam" id="3.40.50.620:FF:000114">
    <property type="entry name" value="Pantothenate synthetase"/>
    <property type="match status" value="1"/>
</dbReference>
<keyword evidence="20" id="KW-1185">Reference proteome</keyword>
<dbReference type="InterPro" id="IPR024894">
    <property type="entry name" value="Pantoate_ligase/cytidylate_kin"/>
</dbReference>
<dbReference type="STRING" id="671072.PL9214500344"/>
<evidence type="ECO:0000256" key="11">
    <source>
        <dbReference type="ARBA" id="ARBA00022840"/>
    </source>
</evidence>
<reference evidence="20" key="1">
    <citation type="submission" date="2015-10" db="EMBL/GenBank/DDBJ databases">
        <authorList>
            <person name="Regsiter A."/>
            <person name="william w."/>
        </authorList>
    </citation>
    <scope>NUCLEOTIDE SEQUENCE [LARGE SCALE GENOMIC DNA]</scope>
</reference>
<keyword evidence="12 17" id="KW-0511">Multifunctional enzyme</keyword>
<feature type="binding site" evidence="17">
    <location>
        <begin position="188"/>
        <end position="191"/>
    </location>
    <ligand>
        <name>ATP</name>
        <dbReference type="ChEBI" id="CHEBI:30616"/>
    </ligand>
</feature>
<evidence type="ECO:0000256" key="13">
    <source>
        <dbReference type="ARBA" id="ARBA00047615"/>
    </source>
</evidence>
<dbReference type="GO" id="GO:0005524">
    <property type="term" value="F:ATP binding"/>
    <property type="evidence" value="ECO:0007669"/>
    <property type="project" value="UniProtKB-UniRule"/>
</dbReference>
<evidence type="ECO:0000256" key="3">
    <source>
        <dbReference type="ARBA" id="ARBA00009256"/>
    </source>
</evidence>
<feature type="binding site" evidence="17">
    <location>
        <position position="64"/>
    </location>
    <ligand>
        <name>beta-alanine</name>
        <dbReference type="ChEBI" id="CHEBI:57966"/>
    </ligand>
</feature>
<evidence type="ECO:0000313" key="19">
    <source>
        <dbReference type="EMBL" id="CUR33097.1"/>
    </source>
</evidence>
<dbReference type="InterPro" id="IPR003136">
    <property type="entry name" value="Cytidylate_kin"/>
</dbReference>
<dbReference type="UniPathway" id="UPA00028">
    <property type="reaction ID" value="UER00005"/>
</dbReference>
<feature type="binding site" evidence="17">
    <location>
        <position position="180"/>
    </location>
    <ligand>
        <name>ATP</name>
        <dbReference type="ChEBI" id="CHEBI:30616"/>
    </ligand>
</feature>
<dbReference type="PANTHER" id="PTHR21299:SF1">
    <property type="entry name" value="PANTOATE--BETA-ALANINE LIGASE"/>
    <property type="match status" value="1"/>
</dbReference>
<evidence type="ECO:0000256" key="6">
    <source>
        <dbReference type="ARBA" id="ARBA00022598"/>
    </source>
</evidence>
<evidence type="ECO:0000256" key="16">
    <source>
        <dbReference type="ARBA" id="ARBA00055042"/>
    </source>
</evidence>
<keyword evidence="5 17" id="KW-0963">Cytoplasm</keyword>
<comment type="function">
    <text evidence="16 17">Catalyzes the condensation of pantoate with beta-alanine in an ATP-dependent reaction via a pantoyl-adenylate intermediate.</text>
</comment>
<dbReference type="GO" id="GO:0036431">
    <property type="term" value="F:dCMP kinase activity"/>
    <property type="evidence" value="ECO:0007669"/>
    <property type="project" value="InterPro"/>
</dbReference>
<comment type="catalytic activity">
    <reaction evidence="14 17">
        <text>(R)-pantoate + beta-alanine + ATP = (R)-pantothenate + AMP + diphosphate + H(+)</text>
        <dbReference type="Rhea" id="RHEA:10912"/>
        <dbReference type="ChEBI" id="CHEBI:15378"/>
        <dbReference type="ChEBI" id="CHEBI:15980"/>
        <dbReference type="ChEBI" id="CHEBI:29032"/>
        <dbReference type="ChEBI" id="CHEBI:30616"/>
        <dbReference type="ChEBI" id="CHEBI:33019"/>
        <dbReference type="ChEBI" id="CHEBI:57966"/>
        <dbReference type="ChEBI" id="CHEBI:456215"/>
        <dbReference type="EC" id="6.3.2.1"/>
    </reaction>
</comment>
<dbReference type="Proteomes" id="UP000184315">
    <property type="component" value="Unassembled WGS sequence"/>
</dbReference>
<dbReference type="Gene3D" id="3.40.50.620">
    <property type="entry name" value="HUPs"/>
    <property type="match status" value="1"/>
</dbReference>
<feature type="binding site" evidence="17">
    <location>
        <begin position="151"/>
        <end position="154"/>
    </location>
    <ligand>
        <name>ATP</name>
        <dbReference type="ChEBI" id="CHEBI:30616"/>
    </ligand>
</feature>
<dbReference type="Gene3D" id="3.40.50.300">
    <property type="entry name" value="P-loop containing nucleotide triphosphate hydrolases"/>
    <property type="match status" value="1"/>
</dbReference>
<dbReference type="CDD" id="cd02020">
    <property type="entry name" value="CMPK"/>
    <property type="match status" value="1"/>
</dbReference>
<dbReference type="Gene3D" id="3.30.1300.10">
    <property type="entry name" value="Pantoate-beta-alanine ligase, C-terminal domain"/>
    <property type="match status" value="1"/>
</dbReference>
<dbReference type="PANTHER" id="PTHR21299">
    <property type="entry name" value="CYTIDYLATE KINASE/PANTOATE-BETA-ALANINE LIGASE"/>
    <property type="match status" value="1"/>
</dbReference>
<organism evidence="19 20">
    <name type="scientific">Planktothrix tepida PCC 9214</name>
    <dbReference type="NCBI Taxonomy" id="671072"/>
    <lineage>
        <taxon>Bacteria</taxon>
        <taxon>Bacillati</taxon>
        <taxon>Cyanobacteriota</taxon>
        <taxon>Cyanophyceae</taxon>
        <taxon>Oscillatoriophycideae</taxon>
        <taxon>Oscillatoriales</taxon>
        <taxon>Microcoleaceae</taxon>
        <taxon>Planktothrix</taxon>
    </lineage>
</organism>
<evidence type="ECO:0000256" key="15">
    <source>
        <dbReference type="ARBA" id="ARBA00048478"/>
    </source>
</evidence>
<evidence type="ECO:0000256" key="4">
    <source>
        <dbReference type="ARBA" id="ARBA00009427"/>
    </source>
</evidence>
<dbReference type="SUPFAM" id="SSF52374">
    <property type="entry name" value="Nucleotidylyl transferase"/>
    <property type="match status" value="1"/>
</dbReference>
<dbReference type="EMBL" id="CZDF01000156">
    <property type="protein sequence ID" value="CUR33097.1"/>
    <property type="molecule type" value="Genomic_DNA"/>
</dbReference>
<evidence type="ECO:0000256" key="12">
    <source>
        <dbReference type="ARBA" id="ARBA00023268"/>
    </source>
</evidence>
<sequence>MIRLLTSVAALRCYLRGYRTQNPDKLVGLVPTMGGLHLGHLSLIQRARSENSLVVVSIFVNPIQFGPQEDFQKYPRLLEADLQQCEQAGVDVVFAPEVGEMYPSSMQTMVIPLASMMSGLCGASRPGHFQGVATVVAKLFNLVQPDRAYFGQKDAQQIAIIQRLVQDLNWPIEIIPCPIIRESSGLAYSSRNQYLTQDEKQQAAVLYRALRRGQEHFQQGCSVATEIKQIVQAELDTEPGVQVEYIDLVEPETLIPLTTLDTTGLLAVAARVGTTRLIDNLILRHRQPIIAIDGPAGAGKSTVTRQIAEALGLLYLDTGAMYRAVTWLVLQSGIEIDDQPAIAEIVSQCQIELIPDGEQPRTVINSQDVTEAIRSLEVTANVSAIASQGAVRQALVKKQQAFGRQGGIVAEGRDIGTTVFPDAELKIFLTASVQERAKRRLLELHAKGQTDITQEQLEQDIAQRDHLDSNRAISPLRKAVDAVEIQTDNLTIDDVIQRAVSLYRETIINKT</sequence>
<evidence type="ECO:0000256" key="10">
    <source>
        <dbReference type="ARBA" id="ARBA00022777"/>
    </source>
</evidence>
<dbReference type="Pfam" id="PF02224">
    <property type="entry name" value="Cytidylate_kin"/>
    <property type="match status" value="1"/>
</dbReference>
<dbReference type="EC" id="2.7.4.25" evidence="17"/>
<evidence type="ECO:0000256" key="5">
    <source>
        <dbReference type="ARBA" id="ARBA00022490"/>
    </source>
</evidence>
<keyword evidence="11 17" id="KW-0067">ATP-binding</keyword>
<dbReference type="NCBIfam" id="TIGR00017">
    <property type="entry name" value="cmk"/>
    <property type="match status" value="1"/>
</dbReference>
<dbReference type="InterPro" id="IPR011994">
    <property type="entry name" value="Cytidylate_kinase_dom"/>
</dbReference>
<keyword evidence="8 17" id="KW-0808">Transferase</keyword>
<name>A0A1J1LND6_9CYAN</name>
<dbReference type="HAMAP" id="MF_00158">
    <property type="entry name" value="PanC"/>
    <property type="match status" value="1"/>
</dbReference>
<dbReference type="NCBIfam" id="TIGR00125">
    <property type="entry name" value="cyt_tran_rel"/>
    <property type="match status" value="1"/>
</dbReference>
<keyword evidence="7 17" id="KW-0566">Pantothenate biosynthesis</keyword>
<evidence type="ECO:0000259" key="18">
    <source>
        <dbReference type="Pfam" id="PF02224"/>
    </source>
</evidence>
<feature type="region of interest" description="Cytidylate kinase" evidence="17">
    <location>
        <begin position="282"/>
        <end position="511"/>
    </location>
</feature>
<dbReference type="HAMAP" id="MF_00238">
    <property type="entry name" value="Cytidyl_kinase_type1"/>
    <property type="match status" value="1"/>
</dbReference>
<evidence type="ECO:0000256" key="8">
    <source>
        <dbReference type="ARBA" id="ARBA00022679"/>
    </source>
</evidence>
<comment type="catalytic activity">
    <reaction evidence="15 17">
        <text>CMP + ATP = CDP + ADP</text>
        <dbReference type="Rhea" id="RHEA:11600"/>
        <dbReference type="ChEBI" id="CHEBI:30616"/>
        <dbReference type="ChEBI" id="CHEBI:58069"/>
        <dbReference type="ChEBI" id="CHEBI:60377"/>
        <dbReference type="ChEBI" id="CHEBI:456216"/>
        <dbReference type="EC" id="2.7.4.25"/>
    </reaction>
</comment>
<dbReference type="Pfam" id="PF02569">
    <property type="entry name" value="Pantoate_ligase"/>
    <property type="match status" value="1"/>
</dbReference>
<evidence type="ECO:0000313" key="20">
    <source>
        <dbReference type="Proteomes" id="UP000184315"/>
    </source>
</evidence>
<feature type="region of interest" description="Pantoate--beta-alanine ligase" evidence="17">
    <location>
        <begin position="1"/>
        <end position="281"/>
    </location>
</feature>
<evidence type="ECO:0000256" key="14">
    <source>
        <dbReference type="ARBA" id="ARBA00048258"/>
    </source>
</evidence>
<dbReference type="EC" id="6.3.2.1" evidence="17"/>
<comment type="similarity">
    <text evidence="17">In the N-terminal section; belongs to the pantothenate synthetase family.</text>
</comment>
<comment type="catalytic activity">
    <reaction evidence="13 17">
        <text>dCMP + ATP = dCDP + ADP</text>
        <dbReference type="Rhea" id="RHEA:25094"/>
        <dbReference type="ChEBI" id="CHEBI:30616"/>
        <dbReference type="ChEBI" id="CHEBI:57566"/>
        <dbReference type="ChEBI" id="CHEBI:58593"/>
        <dbReference type="ChEBI" id="CHEBI:456216"/>
        <dbReference type="EC" id="2.7.4.25"/>
    </reaction>
</comment>
<feature type="active site" description="Proton donor" evidence="17">
    <location>
        <position position="40"/>
    </location>
</feature>
<comment type="similarity">
    <text evidence="17">In the C-terminal section; belongs to the cytidylate kinase family. Type 1 subfamily.</text>
</comment>
<evidence type="ECO:0000256" key="1">
    <source>
        <dbReference type="ARBA" id="ARBA00004496"/>
    </source>
</evidence>
<feature type="binding site" evidence="17">
    <location>
        <begin position="33"/>
        <end position="40"/>
    </location>
    <ligand>
        <name>ATP</name>
        <dbReference type="ChEBI" id="CHEBI:30616"/>
    </ligand>
</feature>
<comment type="pathway">
    <text evidence="2 17">Cofactor biosynthesis; (R)-pantothenate biosynthesis; (R)-pantothenate from (R)-pantoate and beta-alanine: step 1/1.</text>
</comment>
<dbReference type="GO" id="GO:0015949">
    <property type="term" value="P:nucleobase-containing small molecule interconversion"/>
    <property type="evidence" value="ECO:0007669"/>
    <property type="project" value="TreeGrafter"/>
</dbReference>
<keyword evidence="6 17" id="KW-0436">Ligase</keyword>
<protein>
    <recommendedName>
        <fullName evidence="17">Bifunctional pantoate ligase/cytidylate kinase</fullName>
    </recommendedName>
    <domain>
        <recommendedName>
            <fullName evidence="17">Pantothenate synthetase</fullName>
            <shortName evidence="17">PS</shortName>
            <ecNumber evidence="17">6.3.2.1</ecNumber>
        </recommendedName>
        <alternativeName>
            <fullName evidence="17">Pantoate--beta-alanine ligase</fullName>
        </alternativeName>
        <alternativeName>
            <fullName evidence="17">Pantoate-activating enzyme</fullName>
        </alternativeName>
    </domain>
    <domain>
        <recommendedName>
            <fullName evidence="17">Cytidylate kinase</fullName>
            <shortName evidence="17">CK</shortName>
            <ecNumber evidence="17">2.7.4.25</ecNumber>
        </recommendedName>
        <alternativeName>
            <fullName evidence="17">Cytidine monophosphate kinase</fullName>
            <shortName evidence="17">CMP kinase</shortName>
        </alternativeName>
    </domain>
</protein>
<feature type="binding site" evidence="17">
    <location>
        <position position="64"/>
    </location>
    <ligand>
        <name>(R)-pantoate</name>
        <dbReference type="ChEBI" id="CHEBI:15980"/>
    </ligand>
</feature>
<feature type="binding site" evidence="17">
    <location>
        <position position="157"/>
    </location>
    <ligand>
        <name>(R)-pantoate</name>
        <dbReference type="ChEBI" id="CHEBI:15980"/>
    </ligand>
</feature>
<comment type="subcellular location">
    <subcellularLocation>
        <location evidence="1 17">Cytoplasm</location>
    </subcellularLocation>
</comment>
<dbReference type="CDD" id="cd00560">
    <property type="entry name" value="PanC"/>
    <property type="match status" value="1"/>
</dbReference>
<comment type="function">
    <text evidence="17">Catalyzes the transfer of a phosphate group from ATP to either CMP or dCMP to form CDP or dCDP and ADP, respectively.</text>
</comment>
<dbReference type="AlphaFoldDB" id="A0A1J1LND6"/>
<comment type="similarity">
    <text evidence="3">Belongs to the pantothenate synthetase family.</text>
</comment>